<dbReference type="PATRIC" id="fig|1184267.3.peg.1628"/>
<dbReference type="InterPro" id="IPR006121">
    <property type="entry name" value="HMA_dom"/>
</dbReference>
<evidence type="ECO:0000259" key="3">
    <source>
        <dbReference type="PROSITE" id="PS50846"/>
    </source>
</evidence>
<accession>M4V9B7</accession>
<dbReference type="Gene3D" id="3.30.70.100">
    <property type="match status" value="1"/>
</dbReference>
<keyword evidence="1" id="KW-0479">Metal-binding</keyword>
<feature type="signal peptide" evidence="2">
    <location>
        <begin position="1"/>
        <end position="18"/>
    </location>
</feature>
<name>M4V9B7_9BACT</name>
<dbReference type="GO" id="GO:0046872">
    <property type="term" value="F:metal ion binding"/>
    <property type="evidence" value="ECO:0007669"/>
    <property type="project" value="UniProtKB-KW"/>
</dbReference>
<feature type="domain" description="HMA" evidence="3">
    <location>
        <begin position="19"/>
        <end position="95"/>
    </location>
</feature>
<dbReference type="SUPFAM" id="SSF55008">
    <property type="entry name" value="HMA, heavy metal-associated domain"/>
    <property type="match status" value="1"/>
</dbReference>
<dbReference type="AlphaFoldDB" id="M4V9B7"/>
<evidence type="ECO:0000256" key="1">
    <source>
        <dbReference type="ARBA" id="ARBA00022723"/>
    </source>
</evidence>
<dbReference type="STRING" id="1184267.A11Q_1607"/>
<dbReference type="PROSITE" id="PS50846">
    <property type="entry name" value="HMA_2"/>
    <property type="match status" value="1"/>
</dbReference>
<dbReference type="KEGG" id="bex:A11Q_1607"/>
<dbReference type="EMBL" id="CP003537">
    <property type="protein sequence ID" value="AGH95823.1"/>
    <property type="molecule type" value="Genomic_DNA"/>
</dbReference>
<keyword evidence="2" id="KW-0732">Signal</keyword>
<keyword evidence="5" id="KW-1185">Reference proteome</keyword>
<evidence type="ECO:0000256" key="2">
    <source>
        <dbReference type="SAM" id="SignalP"/>
    </source>
</evidence>
<dbReference type="HOGENOM" id="CLU_2421026_0_0_7"/>
<protein>
    <submittedName>
        <fullName evidence="4">Putative cation-transporting ATPase</fullName>
    </submittedName>
</protein>
<organism evidence="4 5">
    <name type="scientific">Pseudobdellovibrio exovorus JSS</name>
    <dbReference type="NCBI Taxonomy" id="1184267"/>
    <lineage>
        <taxon>Bacteria</taxon>
        <taxon>Pseudomonadati</taxon>
        <taxon>Bdellovibrionota</taxon>
        <taxon>Bdellovibrionia</taxon>
        <taxon>Bdellovibrionales</taxon>
        <taxon>Pseudobdellovibrionaceae</taxon>
        <taxon>Pseudobdellovibrio</taxon>
    </lineage>
</organism>
<sequence length="102" mass="10860">MKSILMAAALLFSVSALAETAEFTVEGVHCAGCSKLITKKVCDDPSVKAFAESCEVKLVDTKKQIGAIHIVSKADSKVDLDTVKKQLKAAGEDYKITAETVK</sequence>
<dbReference type="OrthoDB" id="9813965at2"/>
<reference evidence="4 5" key="1">
    <citation type="journal article" date="2013" name="ISME J.">
        <title>By their genes ye shall know them: genomic signatures of predatory bacteria.</title>
        <authorList>
            <person name="Pasternak Z."/>
            <person name="Pietrokovski S."/>
            <person name="Rotem O."/>
            <person name="Gophna U."/>
            <person name="Lurie-Weinberger M.N."/>
            <person name="Jurkevitch E."/>
        </authorList>
    </citation>
    <scope>NUCLEOTIDE SEQUENCE [LARGE SCALE GENOMIC DNA]</scope>
    <source>
        <strain evidence="4 5">JSS</strain>
    </source>
</reference>
<gene>
    <name evidence="4" type="ORF">A11Q_1607</name>
</gene>
<proteinExistence type="predicted"/>
<dbReference type="InterPro" id="IPR017969">
    <property type="entry name" value="Heavy-metal-associated_CS"/>
</dbReference>
<feature type="chain" id="PRO_5004060072" evidence="2">
    <location>
        <begin position="19"/>
        <end position="102"/>
    </location>
</feature>
<dbReference type="Proteomes" id="UP000012040">
    <property type="component" value="Chromosome"/>
</dbReference>
<evidence type="ECO:0000313" key="4">
    <source>
        <dbReference type="EMBL" id="AGH95823.1"/>
    </source>
</evidence>
<evidence type="ECO:0000313" key="5">
    <source>
        <dbReference type="Proteomes" id="UP000012040"/>
    </source>
</evidence>
<dbReference type="RefSeq" id="WP_015470313.1">
    <property type="nucleotide sequence ID" value="NC_020813.1"/>
</dbReference>
<dbReference type="InterPro" id="IPR036163">
    <property type="entry name" value="HMA_dom_sf"/>
</dbReference>
<dbReference type="PROSITE" id="PS01047">
    <property type="entry name" value="HMA_1"/>
    <property type="match status" value="1"/>
</dbReference>